<feature type="compositionally biased region" description="Polar residues" evidence="1">
    <location>
        <begin position="74"/>
        <end position="88"/>
    </location>
</feature>
<keyword evidence="3" id="KW-1185">Reference proteome</keyword>
<dbReference type="KEGG" id="aqu:109591365"/>
<evidence type="ECO:0000313" key="2">
    <source>
        <dbReference type="EnsemblMetazoa" id="Aqu2.1.05879_001"/>
    </source>
</evidence>
<dbReference type="Proteomes" id="UP000007879">
    <property type="component" value="Unassembled WGS sequence"/>
</dbReference>
<protein>
    <submittedName>
        <fullName evidence="2">Uncharacterized protein</fullName>
    </submittedName>
</protein>
<dbReference type="AlphaFoldDB" id="A0A1X7SUQ1"/>
<organism evidence="2">
    <name type="scientific">Amphimedon queenslandica</name>
    <name type="common">Sponge</name>
    <dbReference type="NCBI Taxonomy" id="400682"/>
    <lineage>
        <taxon>Eukaryota</taxon>
        <taxon>Metazoa</taxon>
        <taxon>Porifera</taxon>
        <taxon>Demospongiae</taxon>
        <taxon>Heteroscleromorpha</taxon>
        <taxon>Haplosclerida</taxon>
        <taxon>Niphatidae</taxon>
        <taxon>Amphimedon</taxon>
    </lineage>
</organism>
<evidence type="ECO:0000256" key="1">
    <source>
        <dbReference type="SAM" id="MobiDB-lite"/>
    </source>
</evidence>
<feature type="region of interest" description="Disordered" evidence="1">
    <location>
        <begin position="64"/>
        <end position="88"/>
    </location>
</feature>
<proteinExistence type="predicted"/>
<name>A0A1X7SUQ1_AMPQE</name>
<dbReference type="InParanoid" id="A0A1X7SUQ1"/>
<gene>
    <name evidence="2" type="primary">109591365</name>
</gene>
<sequence length="139" mass="15419">MSANNNSGAGKGLPLARKRANRRSSILKPSKSDALSSSILADKRGQMEKRRVSFNQNILVKEFAKQKEKKQNDSVESSGSETSATNLSKVYETQANESFFQISTPTIGAKKRRITGLPDRLSIIPQAYKPDLEDDLEFE</sequence>
<reference evidence="3" key="1">
    <citation type="journal article" date="2010" name="Nature">
        <title>The Amphimedon queenslandica genome and the evolution of animal complexity.</title>
        <authorList>
            <person name="Srivastava M."/>
            <person name="Simakov O."/>
            <person name="Chapman J."/>
            <person name="Fahey B."/>
            <person name="Gauthier M.E."/>
            <person name="Mitros T."/>
            <person name="Richards G.S."/>
            <person name="Conaco C."/>
            <person name="Dacre M."/>
            <person name="Hellsten U."/>
            <person name="Larroux C."/>
            <person name="Putnam N.H."/>
            <person name="Stanke M."/>
            <person name="Adamska M."/>
            <person name="Darling A."/>
            <person name="Degnan S.M."/>
            <person name="Oakley T.H."/>
            <person name="Plachetzki D.C."/>
            <person name="Zhai Y."/>
            <person name="Adamski M."/>
            <person name="Calcino A."/>
            <person name="Cummins S.F."/>
            <person name="Goodstein D.M."/>
            <person name="Harris C."/>
            <person name="Jackson D.J."/>
            <person name="Leys S.P."/>
            <person name="Shu S."/>
            <person name="Woodcroft B.J."/>
            <person name="Vervoort M."/>
            <person name="Kosik K.S."/>
            <person name="Manning G."/>
            <person name="Degnan B.M."/>
            <person name="Rokhsar D.S."/>
        </authorList>
    </citation>
    <scope>NUCLEOTIDE SEQUENCE [LARGE SCALE GENOMIC DNA]</scope>
</reference>
<feature type="compositionally biased region" description="Basic and acidic residues" evidence="1">
    <location>
        <begin position="64"/>
        <end position="73"/>
    </location>
</feature>
<reference evidence="2" key="2">
    <citation type="submission" date="2017-05" db="UniProtKB">
        <authorList>
            <consortium name="EnsemblMetazoa"/>
        </authorList>
    </citation>
    <scope>IDENTIFICATION</scope>
</reference>
<dbReference type="EnsemblMetazoa" id="XM_020007109.1">
    <property type="protein sequence ID" value="XP_019862668.1"/>
    <property type="gene ID" value="LOC109591365"/>
</dbReference>
<evidence type="ECO:0000313" key="3">
    <source>
        <dbReference type="Proteomes" id="UP000007879"/>
    </source>
</evidence>
<dbReference type="EnsemblMetazoa" id="Aqu2.1.05879_001">
    <property type="protein sequence ID" value="Aqu2.1.05879_001"/>
    <property type="gene ID" value="Aqu2.1.05879"/>
</dbReference>
<feature type="region of interest" description="Disordered" evidence="1">
    <location>
        <begin position="1"/>
        <end position="48"/>
    </location>
</feature>
<accession>A0A1X7SUQ1</accession>